<comment type="caution">
    <text evidence="1">The sequence shown here is derived from an EMBL/GenBank/DDBJ whole genome shotgun (WGS) entry which is preliminary data.</text>
</comment>
<dbReference type="Proteomes" id="UP001500784">
    <property type="component" value="Unassembled WGS sequence"/>
</dbReference>
<protein>
    <submittedName>
        <fullName evidence="1">Uncharacterized protein</fullName>
    </submittedName>
</protein>
<dbReference type="RefSeq" id="WP_170287758.1">
    <property type="nucleotide sequence ID" value="NZ_BAAALV010000001.1"/>
</dbReference>
<sequence length="48" mass="5120">MRKINAGRNWLMHQVPDGLLGKTARLAKPVQGALMVLLAAAAVLAQLL</sequence>
<evidence type="ECO:0000313" key="1">
    <source>
        <dbReference type="EMBL" id="GAA1902389.1"/>
    </source>
</evidence>
<evidence type="ECO:0000313" key="2">
    <source>
        <dbReference type="Proteomes" id="UP001500784"/>
    </source>
</evidence>
<accession>A0ABN2NVF5</accession>
<proteinExistence type="predicted"/>
<organism evidence="1 2">
    <name type="scientific">Arthrobacter gandavensis</name>
    <dbReference type="NCBI Taxonomy" id="169960"/>
    <lineage>
        <taxon>Bacteria</taxon>
        <taxon>Bacillati</taxon>
        <taxon>Actinomycetota</taxon>
        <taxon>Actinomycetes</taxon>
        <taxon>Micrococcales</taxon>
        <taxon>Micrococcaceae</taxon>
        <taxon>Arthrobacter</taxon>
    </lineage>
</organism>
<reference evidence="1 2" key="1">
    <citation type="journal article" date="2019" name="Int. J. Syst. Evol. Microbiol.">
        <title>The Global Catalogue of Microorganisms (GCM) 10K type strain sequencing project: providing services to taxonomists for standard genome sequencing and annotation.</title>
        <authorList>
            <consortium name="The Broad Institute Genomics Platform"/>
            <consortium name="The Broad Institute Genome Sequencing Center for Infectious Disease"/>
            <person name="Wu L."/>
            <person name="Ma J."/>
        </authorList>
    </citation>
    <scope>NUCLEOTIDE SEQUENCE [LARGE SCALE GENOMIC DNA]</scope>
    <source>
        <strain evidence="1 2">JCM 13316</strain>
    </source>
</reference>
<name>A0ABN2NVF5_9MICC</name>
<gene>
    <name evidence="1" type="ORF">GCM10009688_02660</name>
</gene>
<dbReference type="EMBL" id="BAAALV010000001">
    <property type="protein sequence ID" value="GAA1902389.1"/>
    <property type="molecule type" value="Genomic_DNA"/>
</dbReference>
<keyword evidence="2" id="KW-1185">Reference proteome</keyword>